<accession>A0A4V3D832</accession>
<evidence type="ECO:0000256" key="1">
    <source>
        <dbReference type="SAM" id="MobiDB-lite"/>
    </source>
</evidence>
<dbReference type="EMBL" id="SNYO01000010">
    <property type="protein sequence ID" value="TDQ50157.1"/>
    <property type="molecule type" value="Genomic_DNA"/>
</dbReference>
<dbReference type="AlphaFoldDB" id="A0A4V3D832"/>
<reference evidence="2 3" key="1">
    <citation type="submission" date="2019-03" db="EMBL/GenBank/DDBJ databases">
        <title>Genomic Encyclopedia of Type Strains, Phase IV (KMG-IV): sequencing the most valuable type-strain genomes for metagenomic binning, comparative biology and taxonomic classification.</title>
        <authorList>
            <person name="Goeker M."/>
        </authorList>
    </citation>
    <scope>NUCLEOTIDE SEQUENCE [LARGE SCALE GENOMIC DNA]</scope>
    <source>
        <strain evidence="2 3">DSM 45775</strain>
    </source>
</reference>
<feature type="region of interest" description="Disordered" evidence="1">
    <location>
        <begin position="52"/>
        <end position="79"/>
    </location>
</feature>
<gene>
    <name evidence="2" type="ORF">EV188_110154</name>
</gene>
<evidence type="ECO:0000313" key="2">
    <source>
        <dbReference type="EMBL" id="TDQ50157.1"/>
    </source>
</evidence>
<comment type="caution">
    <text evidence="2">The sequence shown here is derived from an EMBL/GenBank/DDBJ whole genome shotgun (WGS) entry which is preliminary data.</text>
</comment>
<evidence type="ECO:0000313" key="3">
    <source>
        <dbReference type="Proteomes" id="UP000295705"/>
    </source>
</evidence>
<keyword evidence="3" id="KW-1185">Reference proteome</keyword>
<dbReference type="Proteomes" id="UP000295705">
    <property type="component" value="Unassembled WGS sequence"/>
</dbReference>
<name>A0A4V3D832_9PSEU</name>
<sequence length="79" mass="8262">MGASVRERTSTASVAGVEPTPIFADLVSADRVRPAAHDAGRPVTDLLRRLRDEAPGTSRAPGVGRVPGLLTFPARRGSD</sequence>
<proteinExistence type="predicted"/>
<protein>
    <submittedName>
        <fullName evidence="2">Uncharacterized protein</fullName>
    </submittedName>
</protein>
<organism evidence="2 3">
    <name type="scientific">Actinomycetospora succinea</name>
    <dbReference type="NCBI Taxonomy" id="663603"/>
    <lineage>
        <taxon>Bacteria</taxon>
        <taxon>Bacillati</taxon>
        <taxon>Actinomycetota</taxon>
        <taxon>Actinomycetes</taxon>
        <taxon>Pseudonocardiales</taxon>
        <taxon>Pseudonocardiaceae</taxon>
        <taxon>Actinomycetospora</taxon>
    </lineage>
</organism>